<keyword evidence="2" id="KW-0863">Zinc-finger</keyword>
<dbReference type="STRING" id="252740.A0A423W926"/>
<feature type="compositionally biased region" description="Basic and acidic residues" evidence="5">
    <location>
        <begin position="15"/>
        <end position="27"/>
    </location>
</feature>
<sequence>MSDHSSPSRQGLAPSKDEDRSPDSRDPSDDELDQMDDDDTEDEGEDGMGKQEEKEITELGADTFEDEHASDEEKTSDLFPPTPRSLSRCPPPPEEPQPLGLNRRFGMSSFDDYDVITVHGIRDDRNTAWKSKNNKLWIGDDLFPGLEIRQLDYSYEIGDAARIFRPNGIDLEARALLASLARMRALDPETEWDRPIIWICHDIGGSIVKQALMNAILLQPETEPDDDSYVDLSRLRDVYRSIPVFSSTMPFECCGRRRLTEIDHLGLVRGSEGVGPKDDWVAIYGRKFNEELGFTTKNTYQYLQFQRSLLSLAPPMRTTKVHFEPQSPIPPIVSWILEHQAFKRASGEARGILHLHAGEKSGLDIGAISQHLSFAYDIDNAWDTPASGVFYFQFDRRDGRYNNIKTMISSYLNTFAWRFLPEIERDLAWLSGYLDIFQTWSLEDVIFLFFYFRRPEPIENVVIFLSSFDQCDETQRRMFLEKAFKYQSHCERHFQLIVSTSSSEDFLCERLTSDHIINLEEYPFPAGDHSAHTKPPGTFDLETQSLLEKRRVFGQFDTEISHLMRQCEISPYLGYRILQWLEHYGRGVPVAEIACTIGKLSPVTPQNTIQVFLDSLNKEKQQRMNHVLCWVRCSAEPLTTEMLAQAVAVHMFPEEPPLADIDYDYFYQDLQQSLGGIIVRDGLEIKFSDDAFYDLPPLDGEGDQTEEQTALIQGEIARTCLNHILCVEGQDTLATISVDSQRFGTVAAPPLMLPRDSLVGYALRYWPVHYQASGKHRPVDVAMRLFQDTFIRRNWAEALYVTSNPFTRIHRSYFSPLPYMAMLGLGDLVLMQIKTDKGSRSFTRDCWMAITEAARNGHETTLNLLLSHVEVHEAGLRETLHWAALYGRREVVDMLIAETQKIRDFQWPRFILARAAAAGLDNLVSALVDAGYDMNEEDASGTSRHAIHLAAFLGQDRVIALLAHGGADLTLRDQLGKTPLRIAVQSQPPETVQYLVTNTPCNINDKNFQGTTIVQHAVAMGEHKSLEILIEAGADFESGDMNAYGDLPWFRIPIVQAAGFGYKECVRVLLEHGADPNAYSQQGSALYVAITDGPHVEICRMLLEKGANPNQSSADNDVYIGKDMLLLRAIRTGNEELVSLLLDKGAIVDSVDPNGVYYDTPLSYAIAFSTFEMVELLIRRGADVNFVSENEETGSPLYSVARASFNTNHKYVDLLVNHGANVHWRHRIHGQTPLVFSYDSPDLIRSLLKHGSDINAVSYQGWTTLMNAAHHGVCTEVVEILLQHVDPKADLEIQGNDGWNALSLASSQQGAEVVRLLLEAGANVNQRSDSGSNSLTYCLYNADSESSEEAVQVLKLLLKFEASVDIVDKFGDTVLHNIRHSTPLSAIKILVEAGAPVNMVNDDGYTPLGLAVMHDNVEAAEYLLTVDGVRVDVCHPEYGSILHMAVRSSSPLELTKHLIAAGADYTALNSATGESVLSSALGREYSAKSTPSYAWYKMLRYLVEELHLDVNAHGGQPPYPILQLLNASHDTNTLKYLIRKGARLDVTDELGRGPAHYAAMRTSSEATFAALIKAKADFLLKDNYGRTPLHFAAANSDLYSFKYLLKKLSSSGEAFDVDVTDVDGWTPLMWLCRRWVSISPDDAEIQWLSRYGEPFYTRLLQCSRKLVHDYGSSIWARSQDGEWSPLKVARFNGWDCWMLRFLKPKYDYEVRQSKNGQEETWDPENHIVDVGALPVETVQCLSCFMNIRGTVWRCIDCAENLYLCFKCHRHSRTMHDADHVFRPDGEEANDDEVINEEEEEENVGEESESEDTDISVAEESATDEFIRSEGRIEDEE</sequence>
<evidence type="ECO:0000256" key="3">
    <source>
        <dbReference type="ARBA" id="ARBA00022833"/>
    </source>
</evidence>
<protein>
    <submittedName>
        <fullName evidence="6">Uncharacterized protein</fullName>
    </submittedName>
</protein>
<feature type="repeat" description="ANK" evidence="4">
    <location>
        <begin position="1584"/>
        <end position="1607"/>
    </location>
</feature>
<feature type="region of interest" description="Disordered" evidence="5">
    <location>
        <begin position="1"/>
        <end position="102"/>
    </location>
</feature>
<keyword evidence="1" id="KW-0479">Metal-binding</keyword>
<organism evidence="6 7">
    <name type="scientific">Cytospora chrysosperma</name>
    <name type="common">Cytospora canker fungus</name>
    <name type="synonym">Sphaeria chrysosperma</name>
    <dbReference type="NCBI Taxonomy" id="252740"/>
    <lineage>
        <taxon>Eukaryota</taxon>
        <taxon>Fungi</taxon>
        <taxon>Dikarya</taxon>
        <taxon>Ascomycota</taxon>
        <taxon>Pezizomycotina</taxon>
        <taxon>Sordariomycetes</taxon>
        <taxon>Sordariomycetidae</taxon>
        <taxon>Diaporthales</taxon>
        <taxon>Cytosporaceae</taxon>
        <taxon>Cytospora</taxon>
    </lineage>
</organism>
<dbReference type="PROSITE" id="PS50088">
    <property type="entry name" value="ANK_REPEAT"/>
    <property type="match status" value="7"/>
</dbReference>
<dbReference type="InterPro" id="IPR043145">
    <property type="entry name" value="Znf_ZZ_sf"/>
</dbReference>
<dbReference type="Gene3D" id="3.30.60.90">
    <property type="match status" value="1"/>
</dbReference>
<feature type="compositionally biased region" description="Acidic residues" evidence="5">
    <location>
        <begin position="28"/>
        <end position="46"/>
    </location>
</feature>
<keyword evidence="7" id="KW-1185">Reference proteome</keyword>
<feature type="repeat" description="ANK" evidence="4">
    <location>
        <begin position="1297"/>
        <end position="1329"/>
    </location>
</feature>
<feature type="repeat" description="ANK" evidence="4">
    <location>
        <begin position="1157"/>
        <end position="1189"/>
    </location>
</feature>
<gene>
    <name evidence="6" type="ORF">VSDG_03019</name>
</gene>
<dbReference type="PANTHER" id="PTHR24118:SF99">
    <property type="entry name" value="POTE ANKYRIN DOMAIN FAMILY MEMBER 3C-RELATED"/>
    <property type="match status" value="1"/>
</dbReference>
<dbReference type="SUPFAM" id="SSF48403">
    <property type="entry name" value="Ankyrin repeat"/>
    <property type="match status" value="3"/>
</dbReference>
<dbReference type="SUPFAM" id="SSF57850">
    <property type="entry name" value="RING/U-box"/>
    <property type="match status" value="1"/>
</dbReference>
<keyword evidence="3" id="KW-0862">Zinc</keyword>
<feature type="region of interest" description="Disordered" evidence="5">
    <location>
        <begin position="1779"/>
        <end position="1836"/>
    </location>
</feature>
<feature type="compositionally biased region" description="Basic and acidic residues" evidence="5">
    <location>
        <begin position="1824"/>
        <end position="1836"/>
    </location>
</feature>
<dbReference type="SMART" id="SM00248">
    <property type="entry name" value="ANK"/>
    <property type="match status" value="20"/>
</dbReference>
<dbReference type="Pfam" id="PF12796">
    <property type="entry name" value="Ank_2"/>
    <property type="match status" value="6"/>
</dbReference>
<feature type="repeat" description="ANK" evidence="4">
    <location>
        <begin position="942"/>
        <end position="974"/>
    </location>
</feature>
<evidence type="ECO:0000256" key="4">
    <source>
        <dbReference type="PROSITE-ProRule" id="PRU00023"/>
    </source>
</evidence>
<feature type="repeat" description="ANK" evidence="4">
    <location>
        <begin position="1009"/>
        <end position="1041"/>
    </location>
</feature>
<accession>A0A423W926</accession>
<dbReference type="Gene3D" id="1.25.40.20">
    <property type="entry name" value="Ankyrin repeat-containing domain"/>
    <property type="match status" value="3"/>
</dbReference>
<dbReference type="GO" id="GO:0008270">
    <property type="term" value="F:zinc ion binding"/>
    <property type="evidence" value="ECO:0007669"/>
    <property type="project" value="UniProtKB-KW"/>
</dbReference>
<dbReference type="PROSITE" id="PS50297">
    <property type="entry name" value="ANK_REP_REGION"/>
    <property type="match status" value="5"/>
</dbReference>
<feature type="repeat" description="ANK" evidence="4">
    <location>
        <begin position="1370"/>
        <end position="1402"/>
    </location>
</feature>
<feature type="compositionally biased region" description="Basic and acidic residues" evidence="5">
    <location>
        <begin position="47"/>
        <end position="57"/>
    </location>
</feature>
<reference evidence="6 7" key="1">
    <citation type="submission" date="2015-09" db="EMBL/GenBank/DDBJ databases">
        <title>Host preference determinants of Valsa canker pathogens revealed by comparative genomics.</title>
        <authorList>
            <person name="Yin Z."/>
            <person name="Huang L."/>
        </authorList>
    </citation>
    <scope>NUCLEOTIDE SEQUENCE [LARGE SCALE GENOMIC DNA]</scope>
    <source>
        <strain evidence="6 7">YSFL</strain>
    </source>
</reference>
<name>A0A423W926_CYTCH</name>
<keyword evidence="4" id="KW-0040">ANK repeat</keyword>
<evidence type="ECO:0000256" key="1">
    <source>
        <dbReference type="ARBA" id="ARBA00022723"/>
    </source>
</evidence>
<dbReference type="EMBL" id="LJZO01000010">
    <property type="protein sequence ID" value="ROV99805.1"/>
    <property type="molecule type" value="Genomic_DNA"/>
</dbReference>
<dbReference type="PANTHER" id="PTHR24118">
    <property type="entry name" value="POTE ANKYRIN DOMAIN"/>
    <property type="match status" value="1"/>
</dbReference>
<evidence type="ECO:0000256" key="5">
    <source>
        <dbReference type="SAM" id="MobiDB-lite"/>
    </source>
</evidence>
<dbReference type="OrthoDB" id="341259at2759"/>
<dbReference type="InterPro" id="IPR036770">
    <property type="entry name" value="Ankyrin_rpt-contain_sf"/>
</dbReference>
<comment type="caution">
    <text evidence="6">The sequence shown here is derived from an EMBL/GenBank/DDBJ whole genome shotgun (WGS) entry which is preliminary data.</text>
</comment>
<dbReference type="Proteomes" id="UP000284375">
    <property type="component" value="Unassembled WGS sequence"/>
</dbReference>
<proteinExistence type="predicted"/>
<feature type="compositionally biased region" description="Acidic residues" evidence="5">
    <location>
        <begin position="1786"/>
        <end position="1813"/>
    </location>
</feature>
<evidence type="ECO:0000256" key="2">
    <source>
        <dbReference type="ARBA" id="ARBA00022771"/>
    </source>
</evidence>
<evidence type="ECO:0000313" key="7">
    <source>
        <dbReference type="Proteomes" id="UP000284375"/>
    </source>
</evidence>
<feature type="repeat" description="ANK" evidence="4">
    <location>
        <begin position="1053"/>
        <end position="1081"/>
    </location>
</feature>
<dbReference type="InterPro" id="IPR002110">
    <property type="entry name" value="Ankyrin_rpt"/>
</dbReference>
<evidence type="ECO:0000313" key="6">
    <source>
        <dbReference type="EMBL" id="ROV99805.1"/>
    </source>
</evidence>